<evidence type="ECO:0000313" key="1">
    <source>
        <dbReference type="Proteomes" id="UP000095286"/>
    </source>
</evidence>
<evidence type="ECO:0000313" key="2">
    <source>
        <dbReference type="WBParaSite" id="RSKR_0000389300.1"/>
    </source>
</evidence>
<protein>
    <submittedName>
        <fullName evidence="2">Skp1-related protein</fullName>
    </submittedName>
</protein>
<name>A0AC35TS01_9BILA</name>
<accession>A0AC35TS01</accession>
<dbReference type="Proteomes" id="UP000095286">
    <property type="component" value="Unplaced"/>
</dbReference>
<sequence length="176" mass="20285">MGINSIPVFSREKDEIELPLCVVHQSGLLREMIDSLGIDLKSDEQDPIERIDLANCPTYCLQQTINFCQYYANDSVIDEDEATENRENRNRNNKEFDATFFNDLRGVSIGEMMLCANYLDIPNMLDLLCQNVHEIIKKKSPQELCEKLGIMCDYTPEELEKMEAEISWVDGNNYDS</sequence>
<dbReference type="WBParaSite" id="RSKR_0000389300.1">
    <property type="protein sequence ID" value="RSKR_0000389300.1"/>
    <property type="gene ID" value="RSKR_0000389300"/>
</dbReference>
<reference evidence="2" key="1">
    <citation type="submission" date="2016-11" db="UniProtKB">
        <authorList>
            <consortium name="WormBaseParasite"/>
        </authorList>
    </citation>
    <scope>IDENTIFICATION</scope>
    <source>
        <strain evidence="2">KR3021</strain>
    </source>
</reference>
<proteinExistence type="predicted"/>
<organism evidence="1 2">
    <name type="scientific">Rhabditophanes sp. KR3021</name>
    <dbReference type="NCBI Taxonomy" id="114890"/>
    <lineage>
        <taxon>Eukaryota</taxon>
        <taxon>Metazoa</taxon>
        <taxon>Ecdysozoa</taxon>
        <taxon>Nematoda</taxon>
        <taxon>Chromadorea</taxon>
        <taxon>Rhabditida</taxon>
        <taxon>Tylenchina</taxon>
        <taxon>Panagrolaimomorpha</taxon>
        <taxon>Strongyloidoidea</taxon>
        <taxon>Alloionematidae</taxon>
        <taxon>Rhabditophanes</taxon>
    </lineage>
</organism>